<dbReference type="AlphaFoldDB" id="A0ABD2ZC71"/>
<gene>
    <name evidence="4" type="ORF">ACH5RR_023318</name>
</gene>
<dbReference type="Proteomes" id="UP001630127">
    <property type="component" value="Unassembled WGS sequence"/>
</dbReference>
<dbReference type="Gene3D" id="1.25.40.10">
    <property type="entry name" value="Tetratricopeptide repeat domain"/>
    <property type="match status" value="2"/>
</dbReference>
<sequence>MKEKGYLIDRAIYRSLIEAFVGKGKVGSACDLLKDSSESGYRADMAIYNSLIEGLCSAERVDIAYMLFHVIIVEYLQPDFSTVKPLLVSFAELKRMDEFWRMLEEMKNLGFSVVHDLAKLLLFMVEKHDKLKVALELFEHLKTKDYCNVSMYNIIMEALYRIRELRKALVFLDELKSSNFKPDSVTYSIAIQCFAEVGDVHAITR</sequence>
<evidence type="ECO:0000256" key="1">
    <source>
        <dbReference type="ARBA" id="ARBA00007626"/>
    </source>
</evidence>
<organism evidence="4 5">
    <name type="scientific">Cinchona calisaya</name>
    <dbReference type="NCBI Taxonomy" id="153742"/>
    <lineage>
        <taxon>Eukaryota</taxon>
        <taxon>Viridiplantae</taxon>
        <taxon>Streptophyta</taxon>
        <taxon>Embryophyta</taxon>
        <taxon>Tracheophyta</taxon>
        <taxon>Spermatophyta</taxon>
        <taxon>Magnoliopsida</taxon>
        <taxon>eudicotyledons</taxon>
        <taxon>Gunneridae</taxon>
        <taxon>Pentapetalae</taxon>
        <taxon>asterids</taxon>
        <taxon>lamiids</taxon>
        <taxon>Gentianales</taxon>
        <taxon>Rubiaceae</taxon>
        <taxon>Cinchonoideae</taxon>
        <taxon>Cinchoneae</taxon>
        <taxon>Cinchona</taxon>
    </lineage>
</organism>
<evidence type="ECO:0000313" key="4">
    <source>
        <dbReference type="EMBL" id="KAL3516416.1"/>
    </source>
</evidence>
<keyword evidence="5" id="KW-1185">Reference proteome</keyword>
<evidence type="ECO:0000313" key="5">
    <source>
        <dbReference type="Proteomes" id="UP001630127"/>
    </source>
</evidence>
<evidence type="ECO:0008006" key="6">
    <source>
        <dbReference type="Google" id="ProtNLM"/>
    </source>
</evidence>
<dbReference type="PANTHER" id="PTHR47941">
    <property type="entry name" value="PENTATRICOPEPTIDE REPEAT-CONTAINING PROTEIN 3, MITOCHONDRIAL"/>
    <property type="match status" value="1"/>
</dbReference>
<dbReference type="NCBIfam" id="TIGR00756">
    <property type="entry name" value="PPR"/>
    <property type="match status" value="2"/>
</dbReference>
<proteinExistence type="inferred from homology"/>
<feature type="repeat" description="PPR" evidence="3">
    <location>
        <begin position="148"/>
        <end position="182"/>
    </location>
</feature>
<dbReference type="EMBL" id="JBJUIK010000010">
    <property type="protein sequence ID" value="KAL3516416.1"/>
    <property type="molecule type" value="Genomic_DNA"/>
</dbReference>
<dbReference type="Pfam" id="PF12854">
    <property type="entry name" value="PPR_1"/>
    <property type="match status" value="1"/>
</dbReference>
<dbReference type="Pfam" id="PF13041">
    <property type="entry name" value="PPR_2"/>
    <property type="match status" value="1"/>
</dbReference>
<feature type="repeat" description="PPR" evidence="3">
    <location>
        <begin position="44"/>
        <end position="78"/>
    </location>
</feature>
<comment type="similarity">
    <text evidence="1">Belongs to the PPR family. P subfamily.</text>
</comment>
<keyword evidence="2" id="KW-0677">Repeat</keyword>
<comment type="caution">
    <text evidence="4">The sequence shown here is derived from an EMBL/GenBank/DDBJ whole genome shotgun (WGS) entry which is preliminary data.</text>
</comment>
<dbReference type="InterPro" id="IPR011990">
    <property type="entry name" value="TPR-like_helical_dom_sf"/>
</dbReference>
<evidence type="ECO:0000256" key="2">
    <source>
        <dbReference type="ARBA" id="ARBA00022737"/>
    </source>
</evidence>
<name>A0ABD2ZC71_9GENT</name>
<protein>
    <recommendedName>
        <fullName evidence="6">Pentatricopeptide repeat-containing protein</fullName>
    </recommendedName>
</protein>
<reference evidence="4 5" key="1">
    <citation type="submission" date="2024-11" db="EMBL/GenBank/DDBJ databases">
        <title>A near-complete genome assembly of Cinchona calisaya.</title>
        <authorList>
            <person name="Lian D.C."/>
            <person name="Zhao X.W."/>
            <person name="Wei L."/>
        </authorList>
    </citation>
    <scope>NUCLEOTIDE SEQUENCE [LARGE SCALE GENOMIC DNA]</scope>
    <source>
        <tissue evidence="4">Nenye</tissue>
    </source>
</reference>
<accession>A0ABD2ZC71</accession>
<evidence type="ECO:0000256" key="3">
    <source>
        <dbReference type="PROSITE-ProRule" id="PRU00708"/>
    </source>
</evidence>
<dbReference type="InterPro" id="IPR002885">
    <property type="entry name" value="PPR_rpt"/>
</dbReference>
<dbReference type="PROSITE" id="PS51375">
    <property type="entry name" value="PPR"/>
    <property type="match status" value="2"/>
</dbReference>